<name>A0AAJ1MNH7_9SPIO</name>
<dbReference type="Pfam" id="PF22617">
    <property type="entry name" value="HCS_D2"/>
    <property type="match status" value="1"/>
</dbReference>
<dbReference type="Gene3D" id="1.10.238.260">
    <property type="match status" value="1"/>
</dbReference>
<evidence type="ECO:0000313" key="5">
    <source>
        <dbReference type="Proteomes" id="UP001221217"/>
    </source>
</evidence>
<comment type="caution">
    <text evidence="4">The sequence shown here is derived from an EMBL/GenBank/DDBJ whole genome shotgun (WGS) entry which is preliminary data.</text>
</comment>
<evidence type="ECO:0000259" key="3">
    <source>
        <dbReference type="PROSITE" id="PS50991"/>
    </source>
</evidence>
<dbReference type="PANTHER" id="PTHR42880">
    <property type="entry name" value="HOMOCITRATE SYNTHASE"/>
    <property type="match status" value="1"/>
</dbReference>
<comment type="similarity">
    <text evidence="1">Belongs to the alpha-IPM synthase/homocitrate synthase family.</text>
</comment>
<dbReference type="GO" id="GO:0019752">
    <property type="term" value="P:carboxylic acid metabolic process"/>
    <property type="evidence" value="ECO:0007669"/>
    <property type="project" value="InterPro"/>
</dbReference>
<dbReference type="AlphaFoldDB" id="A0AAJ1MNH7"/>
<dbReference type="InterPro" id="IPR000891">
    <property type="entry name" value="PYR_CT"/>
</dbReference>
<evidence type="ECO:0000313" key="4">
    <source>
        <dbReference type="EMBL" id="MDC7227765.1"/>
    </source>
</evidence>
<dbReference type="InterPro" id="IPR013785">
    <property type="entry name" value="Aldolase_TIM"/>
</dbReference>
<organism evidence="4 5">
    <name type="scientific">Candidatus Thalassospirochaeta sargassi</name>
    <dbReference type="NCBI Taxonomy" id="3119039"/>
    <lineage>
        <taxon>Bacteria</taxon>
        <taxon>Pseudomonadati</taxon>
        <taxon>Spirochaetota</taxon>
        <taxon>Spirochaetia</taxon>
        <taxon>Spirochaetales</taxon>
        <taxon>Spirochaetaceae</taxon>
        <taxon>Candidatus Thalassospirochaeta</taxon>
    </lineage>
</organism>
<dbReference type="InterPro" id="IPR054691">
    <property type="entry name" value="LeuA/HCS_post-cat"/>
</dbReference>
<dbReference type="Pfam" id="PF00682">
    <property type="entry name" value="HMGL-like"/>
    <property type="match status" value="1"/>
</dbReference>
<dbReference type="Proteomes" id="UP001221217">
    <property type="component" value="Unassembled WGS sequence"/>
</dbReference>
<sequence>MKKIIDTTLRDGEQAPGVVFTAEQRMYIAELLAASGVDEIEAGSPAMGEEDIEFLRWCAGLGLPVFSWCRADDKDIEAAKRTGLPGIHISLPVSDRLLKVFGKTRGWVEQKMLECCNSCFTDFDSVSIGFMDASRTDTDYLKYLTKLAGLLGFDRVRIADTAGIMYPADVIKLMKELCTLDVDLEFHPHNDLGMATANGLTALDAGADALSVTVLGIGERAGNARFEEVAFAKKLRDNKSGLDLAVISELGKYISGITGRVLDPDKAVIGENVFSHETGIHAAATIRDPLAFMPGQPEKYGLGDTKIFTGRHSGSKSIQYNLSKLSLDVDRETAVGMLPMVRARSVKNGRGLKPRELELLYYEYISRNGIAGAVRAV</sequence>
<dbReference type="PROSITE" id="PS50991">
    <property type="entry name" value="PYR_CT"/>
    <property type="match status" value="1"/>
</dbReference>
<dbReference type="PANTHER" id="PTHR42880:SF1">
    <property type="entry name" value="ISOPROPYLMALATE_HOMOCITRATE_CITRAMALATE SYNTHASE FAMILY PROTEIN"/>
    <property type="match status" value="1"/>
</dbReference>
<feature type="domain" description="Pyruvate carboxyltransferase" evidence="3">
    <location>
        <begin position="2"/>
        <end position="248"/>
    </location>
</feature>
<gene>
    <name evidence="4" type="ORF">PQJ61_13455</name>
</gene>
<proteinExistence type="inferred from homology"/>
<evidence type="ECO:0000256" key="2">
    <source>
        <dbReference type="ARBA" id="ARBA00022679"/>
    </source>
</evidence>
<dbReference type="Gene3D" id="3.20.20.70">
    <property type="entry name" value="Aldolase class I"/>
    <property type="match status" value="1"/>
</dbReference>
<dbReference type="EMBL" id="JAQQAL010000033">
    <property type="protein sequence ID" value="MDC7227765.1"/>
    <property type="molecule type" value="Genomic_DNA"/>
</dbReference>
<accession>A0AAJ1MNH7</accession>
<protein>
    <recommendedName>
        <fullName evidence="3">Pyruvate carboxyltransferase domain-containing protein</fullName>
    </recommendedName>
</protein>
<dbReference type="InterPro" id="IPR002034">
    <property type="entry name" value="AIPM/Hcit_synth_CS"/>
</dbReference>
<evidence type="ECO:0000256" key="1">
    <source>
        <dbReference type="ARBA" id="ARBA00006154"/>
    </source>
</evidence>
<dbReference type="GO" id="GO:0046912">
    <property type="term" value="F:acyltransferase activity, acyl groups converted into alkyl on transfer"/>
    <property type="evidence" value="ECO:0007669"/>
    <property type="project" value="InterPro"/>
</dbReference>
<keyword evidence="2" id="KW-0808">Transferase</keyword>
<dbReference type="PROSITE" id="PS00816">
    <property type="entry name" value="AIPM_HOMOCIT_SYNTH_2"/>
    <property type="match status" value="1"/>
</dbReference>
<dbReference type="SUPFAM" id="SSF51569">
    <property type="entry name" value="Aldolase"/>
    <property type="match status" value="1"/>
</dbReference>
<reference evidence="4 5" key="1">
    <citation type="submission" date="2022-12" db="EMBL/GenBank/DDBJ databases">
        <title>Metagenome assembled genome from gulf of manar.</title>
        <authorList>
            <person name="Kohli P."/>
            <person name="Pk S."/>
            <person name="Venkata Ramana C."/>
            <person name="Sasikala C."/>
        </authorList>
    </citation>
    <scope>NUCLEOTIDE SEQUENCE [LARGE SCALE GENOMIC DNA]</scope>
    <source>
        <strain evidence="4">JB008</strain>
    </source>
</reference>